<dbReference type="OrthoDB" id="66881at2759"/>
<evidence type="ECO:0000256" key="1">
    <source>
        <dbReference type="ARBA" id="ARBA00001974"/>
    </source>
</evidence>
<dbReference type="FunFam" id="3.50.50.60:FF:000138">
    <property type="entry name" value="Flavin-containing monooxygenase"/>
    <property type="match status" value="4"/>
</dbReference>
<dbReference type="PRINTS" id="PR00370">
    <property type="entry name" value="FMOXYGENASE"/>
</dbReference>
<name>A0A1J1IF81_9DIPT</name>
<comment type="similarity">
    <text evidence="2 8">Belongs to the FMO family.</text>
</comment>
<dbReference type="EC" id="1.-.-.-" evidence="8"/>
<keyword evidence="10" id="KW-1185">Reference proteome</keyword>
<sequence length="1464" mass="165672">MKDYFKFREFAGAAGLCAAKNGKDFGYEVTVFEQTNKIGGTWVYTDNIGKDKNGLDVHSSRYQGLFTNLPKEIMGYPTIPFPEQNKSYIPAEDVLKYYDSYAQQFDLLKLIKFEHHVLRVRPMPDDTWEVIVHDLAVKKYITLNFNVILVCNGHYAAPNTPKIKGQNLFKGRQMHSHDYRCPEFFMDESVLIIGAGPSGTDCTIDISKFAKNVTWSHHLEKPPNTQFNDNVDQKPDVKEITAHEVTFVDGSSQKYSVIIYATGYKYTFPFLSADCGISREENYVHPLFKHCLNINHPTMGIIGLPNYVCPNQMFDLQIRFCLTFMTGRKTLPTKEEMFEDTERDRNERKIKGLDNSKGHYMGVGIHDRYYDDLAATAGIVPIKPVIVKMFAKGLCNTKKQMKLCVIGAGAAGLCAAKRGVEFGCDVIVLEQSEQVGGTWVYTDNVGKDKNGLDIHSSMYRDVKTDIPKEIMGYPDFPYPEQQQSYIPAKDVLEYLQSYAKHFDLFKFIKFNSLVIRVRPLSDDSWEVIVKDLLTKSFETLFFDAVLVCNGHYFLPNFPTFHGQEKFKGRQLHTHDYRVPEIFEGENVLIVGAGPSGLDCVVALSMVAKHVTWSHHSGILTGVDVGDALCHKPDIKEINEHCVTFVDDTTRDFTSIIYATGYKYSFPFLSVDCAGAAGLCAAKHGVEFGCDVTVLEQSEQVGGTWVYTDNVGKDKNGLDIHSSMYRDLHTNAPKEIMGYPDFPYPEQQQSYIPAKDVLEYLQSYAKHFDLFKFIKFNSLVIRVRPLSDDSWEVIVKDLLTKSFETLFFDAVLVCNGHYFLPNFPTFHGQEKFKGRQLHTHDYRVPEIFEGENVLIVGAGPSGLDCVVALSMVAKHVTWSHHSGILSDVDVGDAICHKPDIKEINEHCVTFVDDTTRDFTSIIYATGYKYSFPFLSVDCGIGCDNGHVSPLFKHCININHSSMGIIGVPNLTCPNQLFDLQIRFFLTFMTGRKELPSKAKMLEDTEREMCERKKKGLVNKKAHFLGPEMQKTYFHDLATIADLVPILPCQTEGYSPGAAGLCAAKHGVEFGCDVTVLEQSEQVGGTWVYTDNVGKDKNGLDIHSSMYRDVKTDIPKEIMGYPDFPYPEQQQSYIPAKDVLEYLQSYAKHFDLFKFIKFNSLVIRVRPLSDDSWEVIVKDLLTKSFETLFFDAVLVCNGHYFLPNFPTFHGQEKFKGRQLHTHDYRVPEIFEGENVLIIGAGPSGLDCILEVSKVAKNISWSHHPSGILSDVDVGDAICHKPDIKEINEHCVTFVDDTTRDFTSIIYATGYKYSFPFLSVDCGIGCDNGYVSPLFKHCLNINHSSMGIIGVPSAICANQLFDLQIRFCLTFMTGRKELPSKIKMLEDTERDIAMRKTYGLVNKKAHFMGTDLQKIYFDDLATIADLVPILTVINKLFTRGIHEFIHNTTNFRKGKYKIVDEENFINL</sequence>
<evidence type="ECO:0000256" key="4">
    <source>
        <dbReference type="ARBA" id="ARBA00022827"/>
    </source>
</evidence>
<dbReference type="EMBL" id="CVRI01000047">
    <property type="protein sequence ID" value="CRK97654.1"/>
    <property type="molecule type" value="Genomic_DNA"/>
</dbReference>
<dbReference type="InterPro" id="IPR020946">
    <property type="entry name" value="Flavin_mOase-like"/>
</dbReference>
<evidence type="ECO:0000256" key="8">
    <source>
        <dbReference type="RuleBase" id="RU361177"/>
    </source>
</evidence>
<keyword evidence="5" id="KW-0521">NADP</keyword>
<keyword evidence="4 8" id="KW-0274">FAD</keyword>
<dbReference type="STRING" id="568069.A0A1J1IF81"/>
<gene>
    <name evidence="9" type="ORF">CLUMA_CG011039</name>
</gene>
<dbReference type="PANTHER" id="PTHR23023">
    <property type="entry name" value="DIMETHYLANILINE MONOOXYGENASE"/>
    <property type="match status" value="1"/>
</dbReference>
<keyword evidence="3 8" id="KW-0285">Flavoprotein</keyword>
<evidence type="ECO:0000256" key="6">
    <source>
        <dbReference type="ARBA" id="ARBA00023002"/>
    </source>
</evidence>
<keyword evidence="6 8" id="KW-0560">Oxidoreductase</keyword>
<dbReference type="Gene3D" id="3.50.50.60">
    <property type="entry name" value="FAD/NAD(P)-binding domain"/>
    <property type="match status" value="7"/>
</dbReference>
<comment type="cofactor">
    <cofactor evidence="1 8">
        <name>FAD</name>
        <dbReference type="ChEBI" id="CHEBI:57692"/>
    </cofactor>
</comment>
<dbReference type="Proteomes" id="UP000183832">
    <property type="component" value="Unassembled WGS sequence"/>
</dbReference>
<protein>
    <recommendedName>
        <fullName evidence="8">Flavin-containing monooxygenase</fullName>
        <ecNumber evidence="8">1.-.-.-</ecNumber>
    </recommendedName>
</protein>
<dbReference type="InterPro" id="IPR036188">
    <property type="entry name" value="FAD/NAD-bd_sf"/>
</dbReference>
<dbReference type="Pfam" id="PF00743">
    <property type="entry name" value="FMO-like"/>
    <property type="match status" value="7"/>
</dbReference>
<dbReference type="SUPFAM" id="SSF51905">
    <property type="entry name" value="FAD/NAD(P)-binding domain"/>
    <property type="match status" value="6"/>
</dbReference>
<evidence type="ECO:0000256" key="5">
    <source>
        <dbReference type="ARBA" id="ARBA00022857"/>
    </source>
</evidence>
<dbReference type="GO" id="GO:0050661">
    <property type="term" value="F:NADP binding"/>
    <property type="evidence" value="ECO:0007669"/>
    <property type="project" value="InterPro"/>
</dbReference>
<evidence type="ECO:0000313" key="10">
    <source>
        <dbReference type="Proteomes" id="UP000183832"/>
    </source>
</evidence>
<evidence type="ECO:0000256" key="3">
    <source>
        <dbReference type="ARBA" id="ARBA00022630"/>
    </source>
</evidence>
<evidence type="ECO:0000256" key="7">
    <source>
        <dbReference type="ARBA" id="ARBA00023033"/>
    </source>
</evidence>
<proteinExistence type="inferred from homology"/>
<dbReference type="InterPro" id="IPR000960">
    <property type="entry name" value="Flavin_mOase"/>
</dbReference>
<accession>A0A1J1IF81</accession>
<evidence type="ECO:0000313" key="9">
    <source>
        <dbReference type="EMBL" id="CRK97654.1"/>
    </source>
</evidence>
<organism evidence="9 10">
    <name type="scientific">Clunio marinus</name>
    <dbReference type="NCBI Taxonomy" id="568069"/>
    <lineage>
        <taxon>Eukaryota</taxon>
        <taxon>Metazoa</taxon>
        <taxon>Ecdysozoa</taxon>
        <taxon>Arthropoda</taxon>
        <taxon>Hexapoda</taxon>
        <taxon>Insecta</taxon>
        <taxon>Pterygota</taxon>
        <taxon>Neoptera</taxon>
        <taxon>Endopterygota</taxon>
        <taxon>Diptera</taxon>
        <taxon>Nematocera</taxon>
        <taxon>Chironomoidea</taxon>
        <taxon>Chironomidae</taxon>
        <taxon>Clunio</taxon>
    </lineage>
</organism>
<keyword evidence="7 8" id="KW-0503">Monooxygenase</keyword>
<evidence type="ECO:0000256" key="2">
    <source>
        <dbReference type="ARBA" id="ARBA00009183"/>
    </source>
</evidence>
<dbReference type="GO" id="GO:0004499">
    <property type="term" value="F:N,N-dimethylaniline monooxygenase activity"/>
    <property type="evidence" value="ECO:0007669"/>
    <property type="project" value="InterPro"/>
</dbReference>
<reference evidence="9 10" key="1">
    <citation type="submission" date="2015-04" db="EMBL/GenBank/DDBJ databases">
        <authorList>
            <person name="Syromyatnikov M.Y."/>
            <person name="Popov V.N."/>
        </authorList>
    </citation>
    <scope>NUCLEOTIDE SEQUENCE [LARGE SCALE GENOMIC DNA]</scope>
</reference>
<dbReference type="InterPro" id="IPR050346">
    <property type="entry name" value="FMO-like"/>
</dbReference>
<dbReference type="GO" id="GO:0050660">
    <property type="term" value="F:flavin adenine dinucleotide binding"/>
    <property type="evidence" value="ECO:0007669"/>
    <property type="project" value="InterPro"/>
</dbReference>